<proteinExistence type="predicted"/>
<gene>
    <name evidence="1" type="ORF">JMN32_19365</name>
</gene>
<organism evidence="1 2">
    <name type="scientific">Fulvivirga marina</name>
    <dbReference type="NCBI Taxonomy" id="2494733"/>
    <lineage>
        <taxon>Bacteria</taxon>
        <taxon>Pseudomonadati</taxon>
        <taxon>Bacteroidota</taxon>
        <taxon>Cytophagia</taxon>
        <taxon>Cytophagales</taxon>
        <taxon>Fulvivirgaceae</taxon>
        <taxon>Fulvivirga</taxon>
    </lineage>
</organism>
<evidence type="ECO:0000313" key="1">
    <source>
        <dbReference type="EMBL" id="MBL6448479.1"/>
    </source>
</evidence>
<dbReference type="RefSeq" id="WP_202858018.1">
    <property type="nucleotide sequence ID" value="NZ_JAEUGD010000064.1"/>
</dbReference>
<protein>
    <submittedName>
        <fullName evidence="1">Uncharacterized protein</fullName>
    </submittedName>
</protein>
<dbReference type="AlphaFoldDB" id="A0A937FYG8"/>
<dbReference type="Proteomes" id="UP000614216">
    <property type="component" value="Unassembled WGS sequence"/>
</dbReference>
<reference evidence="1" key="1">
    <citation type="submission" date="2021-01" db="EMBL/GenBank/DDBJ databases">
        <title>Fulvivirga kasyanovii gen. nov., sp nov., a novel member of the phylum Bacteroidetes isolated from seawater in a mussel farm.</title>
        <authorList>
            <person name="Zhao L.-H."/>
            <person name="Wang Z.-J."/>
        </authorList>
    </citation>
    <scope>NUCLEOTIDE SEQUENCE</scope>
    <source>
        <strain evidence="1">29W222</strain>
    </source>
</reference>
<keyword evidence="2" id="KW-1185">Reference proteome</keyword>
<accession>A0A937FYG8</accession>
<comment type="caution">
    <text evidence="1">The sequence shown here is derived from an EMBL/GenBank/DDBJ whole genome shotgun (WGS) entry which is preliminary data.</text>
</comment>
<evidence type="ECO:0000313" key="2">
    <source>
        <dbReference type="Proteomes" id="UP000614216"/>
    </source>
</evidence>
<name>A0A937FYG8_9BACT</name>
<sequence>MAEQVRILPSPQTLSSIKGSAAVKVRRNRVLSGTCRLGQALKWTEFAEAPKNHSEKLSREAHL</sequence>
<dbReference type="EMBL" id="JAEUGD010000064">
    <property type="protein sequence ID" value="MBL6448479.1"/>
    <property type="molecule type" value="Genomic_DNA"/>
</dbReference>